<organism evidence="3 4">
    <name type="scientific">Dorcoceras hygrometricum</name>
    <dbReference type="NCBI Taxonomy" id="472368"/>
    <lineage>
        <taxon>Eukaryota</taxon>
        <taxon>Viridiplantae</taxon>
        <taxon>Streptophyta</taxon>
        <taxon>Embryophyta</taxon>
        <taxon>Tracheophyta</taxon>
        <taxon>Spermatophyta</taxon>
        <taxon>Magnoliopsida</taxon>
        <taxon>eudicotyledons</taxon>
        <taxon>Gunneridae</taxon>
        <taxon>Pentapetalae</taxon>
        <taxon>asterids</taxon>
        <taxon>lamiids</taxon>
        <taxon>Lamiales</taxon>
        <taxon>Gesneriaceae</taxon>
        <taxon>Didymocarpoideae</taxon>
        <taxon>Trichosporeae</taxon>
        <taxon>Loxocarpinae</taxon>
        <taxon>Dorcoceras</taxon>
    </lineage>
</organism>
<feature type="transmembrane region" description="Helical" evidence="2">
    <location>
        <begin position="6"/>
        <end position="31"/>
    </location>
</feature>
<evidence type="ECO:0000313" key="4">
    <source>
        <dbReference type="Proteomes" id="UP000250235"/>
    </source>
</evidence>
<feature type="region of interest" description="Disordered" evidence="1">
    <location>
        <begin position="74"/>
        <end position="121"/>
    </location>
</feature>
<gene>
    <name evidence="3" type="ORF">F511_09337</name>
</gene>
<dbReference type="AlphaFoldDB" id="A0A2Z7BWB6"/>
<keyword evidence="4" id="KW-1185">Reference proteome</keyword>
<keyword evidence="2" id="KW-0812">Transmembrane</keyword>
<keyword evidence="2" id="KW-1133">Transmembrane helix</keyword>
<feature type="compositionally biased region" description="Polar residues" evidence="1">
    <location>
        <begin position="90"/>
        <end position="105"/>
    </location>
</feature>
<protein>
    <submittedName>
        <fullName evidence="3">Uncharacterized protein</fullName>
    </submittedName>
</protein>
<proteinExistence type="predicted"/>
<evidence type="ECO:0000313" key="3">
    <source>
        <dbReference type="EMBL" id="KZV38586.1"/>
    </source>
</evidence>
<reference evidence="3 4" key="1">
    <citation type="journal article" date="2015" name="Proc. Natl. Acad. Sci. U.S.A.">
        <title>The resurrection genome of Boea hygrometrica: A blueprint for survival of dehydration.</title>
        <authorList>
            <person name="Xiao L."/>
            <person name="Yang G."/>
            <person name="Zhang L."/>
            <person name="Yang X."/>
            <person name="Zhao S."/>
            <person name="Ji Z."/>
            <person name="Zhou Q."/>
            <person name="Hu M."/>
            <person name="Wang Y."/>
            <person name="Chen M."/>
            <person name="Xu Y."/>
            <person name="Jin H."/>
            <person name="Xiao X."/>
            <person name="Hu G."/>
            <person name="Bao F."/>
            <person name="Hu Y."/>
            <person name="Wan P."/>
            <person name="Li L."/>
            <person name="Deng X."/>
            <person name="Kuang T."/>
            <person name="Xiang C."/>
            <person name="Zhu J.K."/>
            <person name="Oliver M.J."/>
            <person name="He Y."/>
        </authorList>
    </citation>
    <scope>NUCLEOTIDE SEQUENCE [LARGE SCALE GENOMIC DNA]</scope>
    <source>
        <strain evidence="4">cv. XS01</strain>
    </source>
</reference>
<evidence type="ECO:0000256" key="1">
    <source>
        <dbReference type="SAM" id="MobiDB-lite"/>
    </source>
</evidence>
<dbReference type="Proteomes" id="UP000250235">
    <property type="component" value="Unassembled WGS sequence"/>
</dbReference>
<dbReference type="EMBL" id="KV001785">
    <property type="protein sequence ID" value="KZV38586.1"/>
    <property type="molecule type" value="Genomic_DNA"/>
</dbReference>
<name>A0A2Z7BWB6_9LAMI</name>
<accession>A0A2Z7BWB6</accession>
<evidence type="ECO:0000256" key="2">
    <source>
        <dbReference type="SAM" id="Phobius"/>
    </source>
</evidence>
<keyword evidence="2" id="KW-0472">Membrane</keyword>
<sequence length="185" mass="20873">MGGVCWLSFGLPAVSFCVLAMSFELMIPYILRMFYRLESVFSGFVFGKLLLSVKVIQLVEEVTQLAVPQEVVECPSSMPPRRRGRRRGQFQESGGQNEDQYSAPSHNHESSEEGEAEAPPAPVERMDVVIARFQRMNPPVFNGDESSEDADSWLHNLSRLRVLSPLIIPSSNIEEGMRSRRTRRA</sequence>